<dbReference type="PANTHER" id="PTHR39199:SF1">
    <property type="entry name" value="BLR5128 PROTEIN"/>
    <property type="match status" value="1"/>
</dbReference>
<dbReference type="Gene3D" id="3.30.2130.10">
    <property type="entry name" value="VC0802-like"/>
    <property type="match status" value="1"/>
</dbReference>
<name>A0A918PP66_9BACT</name>
<dbReference type="InterPro" id="IPR027795">
    <property type="entry name" value="CASTOR_ACT_dom"/>
</dbReference>
<dbReference type="EMBL" id="BMWX01000001">
    <property type="protein sequence ID" value="GGZ15658.1"/>
    <property type="molecule type" value="Genomic_DNA"/>
</dbReference>
<dbReference type="RefSeq" id="WP_018474269.1">
    <property type="nucleotide sequence ID" value="NZ_BMWX01000001.1"/>
</dbReference>
<evidence type="ECO:0000259" key="2">
    <source>
        <dbReference type="Pfam" id="PF13840"/>
    </source>
</evidence>
<evidence type="ECO:0000313" key="3">
    <source>
        <dbReference type="EMBL" id="GGZ15658.1"/>
    </source>
</evidence>
<dbReference type="Pfam" id="PF13840">
    <property type="entry name" value="ACT_7"/>
    <property type="match status" value="1"/>
</dbReference>
<dbReference type="AlphaFoldDB" id="A0A918PP66"/>
<reference evidence="3" key="2">
    <citation type="submission" date="2020-09" db="EMBL/GenBank/DDBJ databases">
        <authorList>
            <person name="Sun Q."/>
            <person name="Kim S."/>
        </authorList>
    </citation>
    <scope>NUCLEOTIDE SEQUENCE</scope>
    <source>
        <strain evidence="3">KCTC 12368</strain>
    </source>
</reference>
<accession>A0A918PP66</accession>
<keyword evidence="4" id="KW-1185">Reference proteome</keyword>
<dbReference type="Proteomes" id="UP000619457">
    <property type="component" value="Unassembled WGS sequence"/>
</dbReference>
<evidence type="ECO:0000259" key="1">
    <source>
        <dbReference type="Pfam" id="PF10000"/>
    </source>
</evidence>
<feature type="domain" description="CASTOR ACT" evidence="2">
    <location>
        <begin position="70"/>
        <end position="127"/>
    </location>
</feature>
<protein>
    <submittedName>
        <fullName evidence="3">Uncharacterized protein</fullName>
    </submittedName>
</protein>
<comment type="caution">
    <text evidence="3">The sequence shown here is derived from an EMBL/GenBank/DDBJ whole genome shotgun (WGS) entry which is preliminary data.</text>
</comment>
<proteinExistence type="predicted"/>
<reference evidence="3" key="1">
    <citation type="journal article" date="2014" name="Int. J. Syst. Evol. Microbiol.">
        <title>Complete genome sequence of Corynebacterium casei LMG S-19264T (=DSM 44701T), isolated from a smear-ripened cheese.</title>
        <authorList>
            <consortium name="US DOE Joint Genome Institute (JGI-PGF)"/>
            <person name="Walter F."/>
            <person name="Albersmeier A."/>
            <person name="Kalinowski J."/>
            <person name="Ruckert C."/>
        </authorList>
    </citation>
    <scope>NUCLEOTIDE SEQUENCE</scope>
    <source>
        <strain evidence="3">KCTC 12368</strain>
    </source>
</reference>
<gene>
    <name evidence="3" type="ORF">GCM10007049_04790</name>
</gene>
<evidence type="ECO:0000313" key="4">
    <source>
        <dbReference type="Proteomes" id="UP000619457"/>
    </source>
</evidence>
<dbReference type="InterPro" id="IPR045865">
    <property type="entry name" value="ACT-like_dom_sf"/>
</dbReference>
<dbReference type="SUPFAM" id="SSF55021">
    <property type="entry name" value="ACT-like"/>
    <property type="match status" value="2"/>
</dbReference>
<organism evidence="3 4">
    <name type="scientific">Echinicola pacifica</name>
    <dbReference type="NCBI Taxonomy" id="346377"/>
    <lineage>
        <taxon>Bacteria</taxon>
        <taxon>Pseudomonadati</taxon>
        <taxon>Bacteroidota</taxon>
        <taxon>Cytophagia</taxon>
        <taxon>Cytophagales</taxon>
        <taxon>Cyclobacteriaceae</taxon>
        <taxon>Echinicola</taxon>
    </lineage>
</organism>
<dbReference type="PANTHER" id="PTHR39199">
    <property type="entry name" value="BLR5128 PROTEIN"/>
    <property type="match status" value="1"/>
</dbReference>
<feature type="domain" description="DUF2241" evidence="1">
    <location>
        <begin position="2"/>
        <end position="69"/>
    </location>
</feature>
<dbReference type="InterPro" id="IPR018717">
    <property type="entry name" value="DUF2241"/>
</dbReference>
<dbReference type="Pfam" id="PF10000">
    <property type="entry name" value="ACT_3"/>
    <property type="match status" value="1"/>
</dbReference>
<sequence length="132" mass="14769">MAGETNLSQLIKGMTPKLNEGDYVFSTVKDLSKIEREDTIGEFREMEGTTIIIEKSKADAIGLRYEYIASWITLMIHSSLEAVGLTAIFSSELAKHGISCNVIAGYFHDHIFVDKKDSKKAIRVLQELSQNQ</sequence>